<dbReference type="RefSeq" id="WP_332082035.1">
    <property type="nucleotide sequence ID" value="NZ_JAZHYN010000029.1"/>
</dbReference>
<name>A0ABU7XHZ5_9HYPH</name>
<organism evidence="1 2">
    <name type="scientific">Methylocystis borbori</name>
    <dbReference type="NCBI Taxonomy" id="3118750"/>
    <lineage>
        <taxon>Bacteria</taxon>
        <taxon>Pseudomonadati</taxon>
        <taxon>Pseudomonadota</taxon>
        <taxon>Alphaproteobacteria</taxon>
        <taxon>Hyphomicrobiales</taxon>
        <taxon>Methylocystaceae</taxon>
        <taxon>Methylocystis</taxon>
    </lineage>
</organism>
<comment type="caution">
    <text evidence="1">The sequence shown here is derived from an EMBL/GenBank/DDBJ whole genome shotgun (WGS) entry which is preliminary data.</text>
</comment>
<keyword evidence="2" id="KW-1185">Reference proteome</keyword>
<dbReference type="EMBL" id="JAZHYN010000029">
    <property type="protein sequence ID" value="MEF3367007.1"/>
    <property type="molecule type" value="Genomic_DNA"/>
</dbReference>
<evidence type="ECO:0000313" key="1">
    <source>
        <dbReference type="EMBL" id="MEF3367007.1"/>
    </source>
</evidence>
<dbReference type="Proteomes" id="UP001350748">
    <property type="component" value="Unassembled WGS sequence"/>
</dbReference>
<accession>A0ABU7XHZ5</accession>
<reference evidence="1 2" key="1">
    <citation type="submission" date="2024-02" db="EMBL/GenBank/DDBJ databases">
        <authorList>
            <person name="Grouzdev D."/>
        </authorList>
    </citation>
    <scope>NUCLEOTIDE SEQUENCE [LARGE SCALE GENOMIC DNA]</scope>
    <source>
        <strain evidence="1 2">9N</strain>
    </source>
</reference>
<gene>
    <name evidence="1" type="ORF">V3H18_10725</name>
</gene>
<protein>
    <submittedName>
        <fullName evidence="1">Uncharacterized protein</fullName>
    </submittedName>
</protein>
<evidence type="ECO:0000313" key="2">
    <source>
        <dbReference type="Proteomes" id="UP001350748"/>
    </source>
</evidence>
<proteinExistence type="predicted"/>
<sequence>MLETGKVYKVTTLVNLEGVWDEESGVWTVTAVEGSCARLSNNGSENKVVDTASWNFVSAEAVE</sequence>